<feature type="compositionally biased region" description="Basic residues" evidence="5">
    <location>
        <begin position="79"/>
        <end position="96"/>
    </location>
</feature>
<dbReference type="SUPFAM" id="SSF48452">
    <property type="entry name" value="TPR-like"/>
    <property type="match status" value="2"/>
</dbReference>
<feature type="compositionally biased region" description="Basic and acidic residues" evidence="5">
    <location>
        <begin position="50"/>
        <end position="78"/>
    </location>
</feature>
<evidence type="ECO:0000256" key="3">
    <source>
        <dbReference type="ARBA" id="ARBA00022737"/>
    </source>
</evidence>
<dbReference type="InterPro" id="IPR013633">
    <property type="entry name" value="NRDE-2"/>
</dbReference>
<dbReference type="SMART" id="SM00386">
    <property type="entry name" value="HAT"/>
    <property type="match status" value="4"/>
</dbReference>
<dbReference type="GO" id="GO:0071013">
    <property type="term" value="C:catalytic step 2 spliceosome"/>
    <property type="evidence" value="ECO:0007669"/>
    <property type="project" value="TreeGrafter"/>
</dbReference>
<feature type="region of interest" description="Disordered" evidence="5">
    <location>
        <begin position="1"/>
        <end position="175"/>
    </location>
</feature>
<feature type="compositionally biased region" description="Low complexity" evidence="5">
    <location>
        <begin position="32"/>
        <end position="49"/>
    </location>
</feature>
<proteinExistence type="inferred from homology"/>
<evidence type="ECO:0000313" key="6">
    <source>
        <dbReference type="EMBL" id="KAK6346281.1"/>
    </source>
</evidence>
<dbReference type="AlphaFoldDB" id="A0AAV9UV11"/>
<evidence type="ECO:0000313" key="7">
    <source>
        <dbReference type="Proteomes" id="UP001373714"/>
    </source>
</evidence>
<evidence type="ECO:0000256" key="2">
    <source>
        <dbReference type="ARBA" id="ARBA00009265"/>
    </source>
</evidence>
<dbReference type="PANTHER" id="PTHR13471:SF0">
    <property type="entry name" value="NUCLEAR EXOSOME REGULATOR NRDE2"/>
    <property type="match status" value="1"/>
</dbReference>
<reference evidence="6 7" key="1">
    <citation type="submission" date="2019-10" db="EMBL/GenBank/DDBJ databases">
        <authorList>
            <person name="Palmer J.M."/>
        </authorList>
    </citation>
    <scope>NUCLEOTIDE SEQUENCE [LARGE SCALE GENOMIC DNA]</scope>
    <source>
        <strain evidence="6 7">TWF730</strain>
    </source>
</reference>
<dbReference type="InterPro" id="IPR003107">
    <property type="entry name" value="HAT"/>
</dbReference>
<dbReference type="GO" id="GO:0006396">
    <property type="term" value="P:RNA processing"/>
    <property type="evidence" value="ECO:0007669"/>
    <property type="project" value="InterPro"/>
</dbReference>
<evidence type="ECO:0000256" key="4">
    <source>
        <dbReference type="ARBA" id="ARBA00023242"/>
    </source>
</evidence>
<evidence type="ECO:0000256" key="1">
    <source>
        <dbReference type="ARBA" id="ARBA00004123"/>
    </source>
</evidence>
<evidence type="ECO:0000256" key="5">
    <source>
        <dbReference type="SAM" id="MobiDB-lite"/>
    </source>
</evidence>
<organism evidence="6 7">
    <name type="scientific">Orbilia blumenaviensis</name>
    <dbReference type="NCBI Taxonomy" id="1796055"/>
    <lineage>
        <taxon>Eukaryota</taxon>
        <taxon>Fungi</taxon>
        <taxon>Dikarya</taxon>
        <taxon>Ascomycota</taxon>
        <taxon>Pezizomycotina</taxon>
        <taxon>Orbiliomycetes</taxon>
        <taxon>Orbiliales</taxon>
        <taxon>Orbiliaceae</taxon>
        <taxon>Orbilia</taxon>
    </lineage>
</organism>
<comment type="caution">
    <text evidence="6">The sequence shown here is derived from an EMBL/GenBank/DDBJ whole genome shotgun (WGS) entry which is preliminary data.</text>
</comment>
<sequence length="1196" mass="138296">MPSPSPEPSREEGGKEKEEKKAVPQFKSFKAPAPQFSSFKPSPSPSSSAKPEEPSRREYKSRRDDRDDKERSRRDRSSDRRHHHHHHHHHHSSSHNRHSDRDNHRRHRSRDRDQGSSNKERDKDKNRDRDRDRDRDGRDKRRHHRSRSRSKSPRHRRDNHKVTVHSTAQDSDIIPWDTPDLPYQIDTKGDPHNITYGTIHRYNIPKYWRYGRDRIIGLGRGVKIESDKGDGKGLVVGKVGGKGDGRARGAYALEESRQLRVKVAGDDESKGFVEGWGYIELPGRGTKRKRADEEDWTVERDYRSIEGTHKEQGPSLEDDLEEINSSDDETAAFDADVKERTIKLSRLVEAEPNNIDAWFSLMEHQETIVYGNREKRRRKVRQGEKRSLEDVKLGILEKAISKNEGNPRLQLAYMKIATGIWEPLKIKAKWEDLLSRTSTIELWQGYLNFRQSDFVSFKYKECLQVYEDCIGKLRGRILRFGTTEYERTKLEDLLLYIIIRTTAFMDQAGFSELSLGIWQGMLEMNSSPPKDFVSGPDSLTEHERMLDSFGTFWDSEVLRIGEPKGKGWAAYAEEDIGEFADPKELPDDYSPNDDLKLSDKDFFGAWFDKEKVLLGKLPARTTDEVEEDDPFRVILFSDIRSFLWKFQSHDVKRKLGDAFLAFAGVVSPTDFQNDTFFRTDLVKASHTYLAKWFWNDVDDTSTSTKLIAWVGGIPMEAERRLRLTRNPFLFRSSYLPLDSSTLFASTWWFSSSEIPDQGKDRVDFCIAMLKDFALRTSDERLALVSFSLDYKRDPTNNKKIAKQLLKKHSSSLRLWNAYAVSELAQGNKEAATAVYQTALKMSAGFPDDQQRLAVELWRSWAWNEVDESNEDAALDIILAIPDGYSAIGRKYEHGASVLLKTRRFLEDLRHRMYSQQDLKVALAYTELHSLFLYLSVKDKDPVVILKPLDELIGDLEESGKTDEIEEALMSKARVFFRYALTARAYKASIFRTFLESAIKKFPDNTAFLSLFVWNESRSKIEYRIRMMLMPDTGSDEGADSVVKWVFSIWTEMQMSAGGNVNVSAVRNLFERAVESERTKSSIQIWMLYLRFELRQSQPDRAKNVFFRAIRACPWSKDIILSGFKLLRSILDFGEMRKVYGVMQEKELRVHVDLEELLEEWDKNDMMNGVGRTSIIGSGVIHQITLPDDEDSNMEGS</sequence>
<dbReference type="Gene3D" id="1.25.40.10">
    <property type="entry name" value="Tetratricopeptide repeat domain"/>
    <property type="match status" value="3"/>
</dbReference>
<dbReference type="EMBL" id="JAVHNS010000008">
    <property type="protein sequence ID" value="KAK6346281.1"/>
    <property type="molecule type" value="Genomic_DNA"/>
</dbReference>
<accession>A0AAV9UV11</accession>
<dbReference type="GO" id="GO:0031048">
    <property type="term" value="P:regulatory ncRNA-mediated heterochromatin formation"/>
    <property type="evidence" value="ECO:0007669"/>
    <property type="project" value="TreeGrafter"/>
</dbReference>
<feature type="compositionally biased region" description="Basic residues" evidence="5">
    <location>
        <begin position="140"/>
        <end position="163"/>
    </location>
</feature>
<dbReference type="PANTHER" id="PTHR13471">
    <property type="entry name" value="TETRATRICOPEPTIDE-LIKE HELICAL"/>
    <property type="match status" value="1"/>
</dbReference>
<comment type="subcellular location">
    <subcellularLocation>
        <location evidence="1">Nucleus</location>
    </subcellularLocation>
</comment>
<dbReference type="GO" id="GO:1902369">
    <property type="term" value="P:negative regulation of RNA catabolic process"/>
    <property type="evidence" value="ECO:0007669"/>
    <property type="project" value="TreeGrafter"/>
</dbReference>
<evidence type="ECO:0008006" key="8">
    <source>
        <dbReference type="Google" id="ProtNLM"/>
    </source>
</evidence>
<dbReference type="Proteomes" id="UP001373714">
    <property type="component" value="Unassembled WGS sequence"/>
</dbReference>
<dbReference type="InterPro" id="IPR011990">
    <property type="entry name" value="TPR-like_helical_dom_sf"/>
</dbReference>
<feature type="compositionally biased region" description="Basic and acidic residues" evidence="5">
    <location>
        <begin position="8"/>
        <end position="22"/>
    </location>
</feature>
<name>A0AAV9UV11_9PEZI</name>
<keyword evidence="7" id="KW-1185">Reference proteome</keyword>
<gene>
    <name evidence="6" type="ORF">TWF730_010611</name>
</gene>
<keyword evidence="4" id="KW-0539">Nucleus</keyword>
<comment type="similarity">
    <text evidence="2">Belongs to the NRDE2 family.</text>
</comment>
<keyword evidence="3" id="KW-0677">Repeat</keyword>
<feature type="compositionally biased region" description="Basic and acidic residues" evidence="5">
    <location>
        <begin position="110"/>
        <end position="139"/>
    </location>
</feature>
<protein>
    <recommendedName>
        <fullName evidence="8">DUF1740-domain-containing protein</fullName>
    </recommendedName>
</protein>
<dbReference type="Pfam" id="PF08424">
    <property type="entry name" value="NRDE-2"/>
    <property type="match status" value="1"/>
</dbReference>